<dbReference type="Proteomes" id="UP000054313">
    <property type="component" value="Unassembled WGS sequence"/>
</dbReference>
<name>A0A093FK15_GAVST</name>
<keyword evidence="3" id="KW-1185">Reference proteome</keyword>
<feature type="compositionally biased region" description="Polar residues" evidence="1">
    <location>
        <begin position="254"/>
        <end position="276"/>
    </location>
</feature>
<proteinExistence type="predicted"/>
<feature type="compositionally biased region" description="Basic and acidic residues" evidence="1">
    <location>
        <begin position="1"/>
        <end position="11"/>
    </location>
</feature>
<dbReference type="AlphaFoldDB" id="A0A093FK15"/>
<feature type="compositionally biased region" description="Polar residues" evidence="1">
    <location>
        <begin position="490"/>
        <end position="511"/>
    </location>
</feature>
<feature type="compositionally biased region" description="Low complexity" evidence="1">
    <location>
        <begin position="101"/>
        <end position="112"/>
    </location>
</feature>
<feature type="region of interest" description="Disordered" evidence="1">
    <location>
        <begin position="91"/>
        <end position="116"/>
    </location>
</feature>
<sequence>QELRSREEELTRAALQQKSQEELLKRREQQLAEREIDVLERELNIMIFQLNQEKPNVKKRKGKFKRSRLKLKDGHRISLPSDFQHKITVQASPNLDKRRSLNSNSSSPSSSPTIIPRLRAIQLTSDESNRTWGRSTTYHQEEFEDVKRSFKKRGCTWGPSSVQTKDRADCKDKIRPLSDGSNPWSTLLMKNQKGVPLASLFVDQGVCTDKKLLPEGLDSKRPKPIKLPNQAYINLPLWKDDQGENTVEHESFEEGTSASSTNSTPQMTPTNSLSRTLQKKKTDSVLYGCAVLLASVALGLDIRELNKSQGPDELLPKDEKKKRDGIFQRASKFRRSASPTRLQSKREETSIPSINPAANTVNLLSMPSISTKCLLQSDSEDAFVSTVLGDGGPCCSTDDFSSEICESKREQRIQLAPNTVSTRLKNQPFNLCLKQESQNEPNDSSTKLSVLGHRRTLSDGNNFQTTANGFASTNDVSILPVLSVTGTLHSPSVQQRSNHSGVSTEKQSAVNSISRPRPSSLRSKIDAWQIIPRIIKPNSKDSEYLEGNVGPDVNFLPDTEERTNCHMPSLLDIDVEGQNRDCTVPLCRMKSKTCRPSIYELEREFLS</sequence>
<feature type="region of interest" description="Disordered" evidence="1">
    <location>
        <begin position="490"/>
        <end position="518"/>
    </location>
</feature>
<accession>A0A093FK15</accession>
<dbReference type="GO" id="GO:0016301">
    <property type="term" value="F:kinase activity"/>
    <property type="evidence" value="ECO:0007669"/>
    <property type="project" value="UniProtKB-KW"/>
</dbReference>
<feature type="region of interest" description="Disordered" evidence="1">
    <location>
        <begin position="1"/>
        <end position="22"/>
    </location>
</feature>
<feature type="region of interest" description="Disordered" evidence="1">
    <location>
        <begin position="244"/>
        <end position="277"/>
    </location>
</feature>
<dbReference type="EMBL" id="KK628996">
    <property type="protein sequence ID" value="KFV54629.1"/>
    <property type="molecule type" value="Genomic_DNA"/>
</dbReference>
<evidence type="ECO:0000256" key="1">
    <source>
        <dbReference type="SAM" id="MobiDB-lite"/>
    </source>
</evidence>
<keyword evidence="2" id="KW-0808">Transferase</keyword>
<evidence type="ECO:0000313" key="3">
    <source>
        <dbReference type="Proteomes" id="UP000054313"/>
    </source>
</evidence>
<reference evidence="2 3" key="1">
    <citation type="submission" date="2014-04" db="EMBL/GenBank/DDBJ databases">
        <title>Genome evolution of avian class.</title>
        <authorList>
            <person name="Zhang G."/>
            <person name="Li C."/>
        </authorList>
    </citation>
    <scope>NUCLEOTIDE SEQUENCE [LARGE SCALE GENOMIC DNA]</scope>
    <source>
        <strain evidence="2">BGI_N328</strain>
    </source>
</reference>
<evidence type="ECO:0000313" key="2">
    <source>
        <dbReference type="EMBL" id="KFV54629.1"/>
    </source>
</evidence>
<keyword evidence="2" id="KW-0418">Kinase</keyword>
<feature type="non-terminal residue" evidence="2">
    <location>
        <position position="607"/>
    </location>
</feature>
<gene>
    <name evidence="2" type="ORF">N328_10800</name>
</gene>
<feature type="non-terminal residue" evidence="2">
    <location>
        <position position="1"/>
    </location>
</feature>
<protein>
    <submittedName>
        <fullName evidence="2">Mitogen-activated protein kinase kinase kinase MLK4</fullName>
    </submittedName>
</protein>
<feature type="region of interest" description="Disordered" evidence="1">
    <location>
        <begin position="332"/>
        <end position="351"/>
    </location>
</feature>
<organism evidence="2 3">
    <name type="scientific">Gavia stellata</name>
    <name type="common">Red-throated diver</name>
    <name type="synonym">Colymbus stellatus</name>
    <dbReference type="NCBI Taxonomy" id="37040"/>
    <lineage>
        <taxon>Eukaryota</taxon>
        <taxon>Metazoa</taxon>
        <taxon>Chordata</taxon>
        <taxon>Craniata</taxon>
        <taxon>Vertebrata</taxon>
        <taxon>Euteleostomi</taxon>
        <taxon>Archelosauria</taxon>
        <taxon>Archosauria</taxon>
        <taxon>Dinosauria</taxon>
        <taxon>Saurischia</taxon>
        <taxon>Theropoda</taxon>
        <taxon>Coelurosauria</taxon>
        <taxon>Aves</taxon>
        <taxon>Neognathae</taxon>
        <taxon>Neoaves</taxon>
        <taxon>Aequornithes</taxon>
        <taxon>Gaviiformes</taxon>
        <taxon>Gaviidae</taxon>
        <taxon>Gavia</taxon>
    </lineage>
</organism>